<keyword evidence="4" id="KW-0906">Nuclear pore complex</keyword>
<dbReference type="InterPro" id="IPR007231">
    <property type="entry name" value="Nucleoporin_int_Nup93/Nic96"/>
</dbReference>
<sequence length="897" mass="101532">MIQSNPNRLKQLLEESQQLTSHITPTDLPALQRGLGQIESESRRLVSRTILEPPGSDAKGHFLLASGGVDPDKLSRAIRSFNLATTFEPVQTIPDTDVEGYLNYQREQLIVNALESGYRETCQDFEVAYESAFQADWQRAKQRLLEELGQPPAQTDRGSGSSGGGRGARASGNDATIDSDRFFAGLGDRSADLGGRRRGSSLQLNPRMQQYAAAVETLNDKRLQHADCTVVAQFEEVARTLSGDDRSQQMITSWNLLSSILDERIVAGGKLDTSSALMEAEFSDAYLHSNYDSLTAVQVRTYLIRGARHYLHEQFVQYVERILAQYPREAQMGGVPSIHNKIQAYLNVKLARSDSSQENLEKNQGQPVWAHMYYLFRAGYPKEALQYALRHENFLVQNERNFLTYLKAYLDDQDHRLPKSLRDRLQGDYQRVAHNAHNQGDPYKLAMLKLIGRCELARKSVPAVVQTTEDYIWLQLMLIRETSSSEEVPDERYTLRDLQKLLLRFGANHFNPNGNNPVLYFQVLLLSAQFEQAVGYLLQLESYRIEAVHFAIALAYYGLIRVTPLDQPMGVLDYLTTVVDAEGHEIYCLNFNKILGDYVYRFGPADAPSALHYVFLLRLHSLLPDKDSARVQHQAALASEAIQGILLDTADYGHLLGEVQRDGSRSEGFLERYQPLLATDPATADTLQLITKQAAENCRRDGRLGEAILLYNMAEEYDTVIALIILQLGEILSNPTERNHLARLGENILDHYLRYPHIQAQISTHHRETCIQILSLLDFMVAHEQGRFDAALLIIEKLDLIPLDADVAVITRRAEQLRDLDEAVSRNFPDILLATMDTLSHLYNQTKQSQFLDATKQSQLALYRKKGRSVMVLAGMIQFRMPPDTYSKLNRLDVFMH</sequence>
<feature type="region of interest" description="Disordered" evidence="5">
    <location>
        <begin position="149"/>
        <end position="176"/>
    </location>
</feature>
<dbReference type="PANTHER" id="PTHR11225:SF4">
    <property type="entry name" value="NUCLEAR PORE COMPLEX PROTEIN NUP93"/>
    <property type="match status" value="1"/>
</dbReference>
<dbReference type="GO" id="GO:0016973">
    <property type="term" value="P:poly(A)+ mRNA export from nucleus"/>
    <property type="evidence" value="ECO:0007669"/>
    <property type="project" value="TreeGrafter"/>
</dbReference>
<keyword evidence="3 4" id="KW-0539">Nucleus</keyword>
<evidence type="ECO:0000256" key="2">
    <source>
        <dbReference type="ARBA" id="ARBA00010186"/>
    </source>
</evidence>
<evidence type="ECO:0000256" key="1">
    <source>
        <dbReference type="ARBA" id="ARBA00004259"/>
    </source>
</evidence>
<evidence type="ECO:0000313" key="7">
    <source>
        <dbReference type="Proteomes" id="UP000268162"/>
    </source>
</evidence>
<gene>
    <name evidence="6" type="ORF">BJ085DRAFT_16606</name>
</gene>
<evidence type="ECO:0000313" key="6">
    <source>
        <dbReference type="EMBL" id="RKP34751.1"/>
    </source>
</evidence>
<keyword evidence="4" id="KW-0472">Membrane</keyword>
<evidence type="ECO:0000256" key="5">
    <source>
        <dbReference type="SAM" id="MobiDB-lite"/>
    </source>
</evidence>
<keyword evidence="4" id="KW-0813">Transport</keyword>
<dbReference type="Proteomes" id="UP000268162">
    <property type="component" value="Unassembled WGS sequence"/>
</dbReference>
<dbReference type="PANTHER" id="PTHR11225">
    <property type="entry name" value="NUCLEAR PORE COMPLEX PROTEIN NUP93 NUCLEOPORIN NUP93 DEAD EYE PROTEIN"/>
    <property type="match status" value="1"/>
</dbReference>
<protein>
    <recommendedName>
        <fullName evidence="4">Nuclear pore protein</fullName>
    </recommendedName>
</protein>
<comment type="similarity">
    <text evidence="2 4">Belongs to the nucleoporin interacting component (NIC) family.</text>
</comment>
<evidence type="ECO:0000256" key="3">
    <source>
        <dbReference type="ARBA" id="ARBA00023242"/>
    </source>
</evidence>
<keyword evidence="4" id="KW-0653">Protein transport</keyword>
<comment type="subcellular location">
    <subcellularLocation>
        <location evidence="1">Nucleus envelope</location>
    </subcellularLocation>
    <subcellularLocation>
        <location evidence="4">Nucleus</location>
        <location evidence="4">Nuclear pore complex</location>
    </subcellularLocation>
</comment>
<dbReference type="EMBL" id="ML003083">
    <property type="protein sequence ID" value="RKP34751.1"/>
    <property type="molecule type" value="Genomic_DNA"/>
</dbReference>
<reference evidence="7" key="1">
    <citation type="journal article" date="2018" name="Nat. Microbiol.">
        <title>Leveraging single-cell genomics to expand the fungal tree of life.</title>
        <authorList>
            <person name="Ahrendt S.R."/>
            <person name="Quandt C.A."/>
            <person name="Ciobanu D."/>
            <person name="Clum A."/>
            <person name="Salamov A."/>
            <person name="Andreopoulos B."/>
            <person name="Cheng J.F."/>
            <person name="Woyke T."/>
            <person name="Pelin A."/>
            <person name="Henrissat B."/>
            <person name="Reynolds N.K."/>
            <person name="Benny G.L."/>
            <person name="Smith M.E."/>
            <person name="James T.Y."/>
            <person name="Grigoriev I.V."/>
        </authorList>
    </citation>
    <scope>NUCLEOTIDE SEQUENCE [LARGE SCALE GENOMIC DNA]</scope>
    <source>
        <strain evidence="7">RSA 468</strain>
    </source>
</reference>
<evidence type="ECO:0000256" key="4">
    <source>
        <dbReference type="RuleBase" id="RU364035"/>
    </source>
</evidence>
<dbReference type="GO" id="GO:0005643">
    <property type="term" value="C:nuclear pore"/>
    <property type="evidence" value="ECO:0007669"/>
    <property type="project" value="UniProtKB-SubCell"/>
</dbReference>
<keyword evidence="4" id="KW-0509">mRNA transport</keyword>
<accession>A0A4P9ZPW9</accession>
<proteinExistence type="inferred from homology"/>
<name>A0A4P9ZPW9_9FUNG</name>
<keyword evidence="7" id="KW-1185">Reference proteome</keyword>
<dbReference type="GO" id="GO:0017056">
    <property type="term" value="F:structural constituent of nuclear pore"/>
    <property type="evidence" value="ECO:0007669"/>
    <property type="project" value="InterPro"/>
</dbReference>
<organism evidence="6 7">
    <name type="scientific">Dimargaris cristalligena</name>
    <dbReference type="NCBI Taxonomy" id="215637"/>
    <lineage>
        <taxon>Eukaryota</taxon>
        <taxon>Fungi</taxon>
        <taxon>Fungi incertae sedis</taxon>
        <taxon>Zoopagomycota</taxon>
        <taxon>Kickxellomycotina</taxon>
        <taxon>Dimargaritomycetes</taxon>
        <taxon>Dimargaritales</taxon>
        <taxon>Dimargaritaceae</taxon>
        <taxon>Dimargaris</taxon>
    </lineage>
</organism>
<keyword evidence="4" id="KW-0811">Translocation</keyword>
<dbReference type="GO" id="GO:0006606">
    <property type="term" value="P:protein import into nucleus"/>
    <property type="evidence" value="ECO:0007669"/>
    <property type="project" value="TreeGrafter"/>
</dbReference>
<dbReference type="STRING" id="215637.A0A4P9ZPW9"/>
<dbReference type="AlphaFoldDB" id="A0A4P9ZPW9"/>
<dbReference type="Pfam" id="PF04097">
    <property type="entry name" value="Nic96"/>
    <property type="match status" value="1"/>
</dbReference>